<name>A0ABV9PSC7_9ACTN</name>
<dbReference type="InterPro" id="IPR036866">
    <property type="entry name" value="RibonucZ/Hydroxyglut_hydro"/>
</dbReference>
<comment type="caution">
    <text evidence="2">The sequence shown here is derived from an EMBL/GenBank/DDBJ whole genome shotgun (WGS) entry which is preliminary data.</text>
</comment>
<dbReference type="Pfam" id="PF00753">
    <property type="entry name" value="Lactamase_B"/>
    <property type="match status" value="1"/>
</dbReference>
<dbReference type="Gene3D" id="3.60.15.10">
    <property type="entry name" value="Ribonuclease Z/Hydroxyacylglutathione hydrolase-like"/>
    <property type="match status" value="1"/>
</dbReference>
<feature type="domain" description="Metallo-beta-lactamase" evidence="1">
    <location>
        <begin position="84"/>
        <end position="270"/>
    </location>
</feature>
<evidence type="ECO:0000313" key="3">
    <source>
        <dbReference type="Proteomes" id="UP001595836"/>
    </source>
</evidence>
<dbReference type="InterPro" id="IPR001279">
    <property type="entry name" value="Metallo-B-lactamas"/>
</dbReference>
<gene>
    <name evidence="2" type="ORF">ACFO7U_07380</name>
</gene>
<accession>A0ABV9PSC7</accession>
<keyword evidence="3" id="KW-1185">Reference proteome</keyword>
<protein>
    <submittedName>
        <fullName evidence="2">MBL fold metallo-hydrolase</fullName>
    </submittedName>
</protein>
<dbReference type="SUPFAM" id="SSF56281">
    <property type="entry name" value="Metallo-hydrolase/oxidoreductase"/>
    <property type="match status" value="1"/>
</dbReference>
<reference evidence="3" key="1">
    <citation type="journal article" date="2019" name="Int. J. Syst. Evol. Microbiol.">
        <title>The Global Catalogue of Microorganisms (GCM) 10K type strain sequencing project: providing services to taxonomists for standard genome sequencing and annotation.</title>
        <authorList>
            <consortium name="The Broad Institute Genomics Platform"/>
            <consortium name="The Broad Institute Genome Sequencing Center for Infectious Disease"/>
            <person name="Wu L."/>
            <person name="Ma J."/>
        </authorList>
    </citation>
    <scope>NUCLEOTIDE SEQUENCE [LARGE SCALE GENOMIC DNA]</scope>
    <source>
        <strain evidence="3">JCM 11882</strain>
    </source>
</reference>
<dbReference type="EMBL" id="JBHSHP010000019">
    <property type="protein sequence ID" value="MFC4754598.1"/>
    <property type="molecule type" value="Genomic_DNA"/>
</dbReference>
<evidence type="ECO:0000313" key="2">
    <source>
        <dbReference type="EMBL" id="MFC4754598.1"/>
    </source>
</evidence>
<organism evidence="2 3">
    <name type="scientific">Dietzia aurantiaca</name>
    <dbReference type="NCBI Taxonomy" id="983873"/>
    <lineage>
        <taxon>Bacteria</taxon>
        <taxon>Bacillati</taxon>
        <taxon>Actinomycetota</taxon>
        <taxon>Actinomycetes</taxon>
        <taxon>Mycobacteriales</taxon>
        <taxon>Dietziaceae</taxon>
        <taxon>Dietzia</taxon>
    </lineage>
</organism>
<dbReference type="Proteomes" id="UP001595836">
    <property type="component" value="Unassembled WGS sequence"/>
</dbReference>
<dbReference type="PANTHER" id="PTHR36839">
    <property type="entry name" value="METALLO-BETA-LACTAMASE FAMILY PROTEIN (AFU_ORTHOLOGUE AFUA_5G12770)"/>
    <property type="match status" value="1"/>
</dbReference>
<dbReference type="PANTHER" id="PTHR36839:SF1">
    <property type="entry name" value="METALLO-BETA-LACTAMASE FAMILY PROTEIN (AFU_ORTHOLOGUE AFUA_5G12770)"/>
    <property type="match status" value="1"/>
</dbReference>
<proteinExistence type="predicted"/>
<evidence type="ECO:0000259" key="1">
    <source>
        <dbReference type="SMART" id="SM00849"/>
    </source>
</evidence>
<dbReference type="SMART" id="SM00849">
    <property type="entry name" value="Lactamase_B"/>
    <property type="match status" value="1"/>
</dbReference>
<sequence length="301" mass="32187">MTGPVGDPSSGQGSVTQCATCGVERSAPLPEVCPICADERQFVPSDGQRWTTPEQSRAGGAAIEFVEREPDVIMLVQKNCPGIGQKPALFRTDSGNVLVEVPNVITDEAVAAVRGWGGLAAIIASHPHMYGVQSLWSEAFDDCPVYVSAADEQWLGLRPRNTVVWGGRNDGTVGDDGSVAPDRDAEIDLLPGVRASQPGGHFPGSAVVHWTAPDGEGVLFTGDTIGTVADPAWVTFMRSFPNWMPLSAAVVRRIADHVGRYDFDRIYGNFGGCVPHDARAAVLRSAERYAAWVDGEYDHLT</sequence>
<dbReference type="RefSeq" id="WP_344992065.1">
    <property type="nucleotide sequence ID" value="NZ_BAABCD010000018.1"/>
</dbReference>